<name>A0A422PYB2_9TRYP</name>
<dbReference type="AlphaFoldDB" id="A0A422PYB2"/>
<sequence>MCRAPFYLTLLLPLLLLHIVAPASASVRFVLKDTRPVCFVEEVDESTRVVSGEYTRAAGAAVNVPARILVSDPNGEEVSSNGLMVGTHAFTAPVSDDTAGQYTLCVQVTEKGWEVTSEAGGILVEFDTDQRSSIMPETEMPILRRQKVEGLEVFTFRDFGGEQKDILRPAEYIQRVENALDSLVTLVSDTQDEIEHLIGRFRRMRRTSESTYTRIWAFGIITALVMVVVTWLQFVFLKSTLRQKKLV</sequence>
<evidence type="ECO:0000256" key="3">
    <source>
        <dbReference type="ARBA" id="ARBA00022692"/>
    </source>
</evidence>
<evidence type="ECO:0000313" key="10">
    <source>
        <dbReference type="EMBL" id="RNF22704.1"/>
    </source>
</evidence>
<dbReference type="RefSeq" id="XP_029229933.1">
    <property type="nucleotide sequence ID" value="XM_029370019.1"/>
</dbReference>
<dbReference type="InterPro" id="IPR009038">
    <property type="entry name" value="GOLD_dom"/>
</dbReference>
<evidence type="ECO:0000256" key="4">
    <source>
        <dbReference type="ARBA" id="ARBA00022729"/>
    </source>
</evidence>
<evidence type="ECO:0000256" key="6">
    <source>
        <dbReference type="ARBA" id="ARBA00023136"/>
    </source>
</evidence>
<feature type="signal peptide" evidence="8">
    <location>
        <begin position="1"/>
        <end position="25"/>
    </location>
</feature>
<dbReference type="GeneID" id="40316708"/>
<dbReference type="InterPro" id="IPR015720">
    <property type="entry name" value="Emp24-like"/>
</dbReference>
<protein>
    <submittedName>
        <fullName evidence="10">COP-coated vesicle membrane protein erv25</fullName>
    </submittedName>
</protein>
<reference evidence="10 11" key="1">
    <citation type="journal article" date="2018" name="BMC Genomics">
        <title>Genomic comparison of Trypanosoma conorhini and Trypanosoma rangeli to Trypanosoma cruzi strains of high and low virulence.</title>
        <authorList>
            <person name="Bradwell K.R."/>
            <person name="Koparde V.N."/>
            <person name="Matveyev A.V."/>
            <person name="Serrano M.G."/>
            <person name="Alves J.M."/>
            <person name="Parikh H."/>
            <person name="Huang B."/>
            <person name="Lee V."/>
            <person name="Espinosa-Alvarez O."/>
            <person name="Ortiz P.A."/>
            <person name="Costa-Martins A.G."/>
            <person name="Teixeira M.M."/>
            <person name="Buck G.A."/>
        </authorList>
    </citation>
    <scope>NUCLEOTIDE SEQUENCE [LARGE SCALE GENOMIC DNA]</scope>
    <source>
        <strain evidence="10 11">025E</strain>
    </source>
</reference>
<comment type="caution">
    <text evidence="10">The sequence shown here is derived from an EMBL/GenBank/DDBJ whole genome shotgun (WGS) entry which is preliminary data.</text>
</comment>
<evidence type="ECO:0000256" key="7">
    <source>
        <dbReference type="SAM" id="Phobius"/>
    </source>
</evidence>
<gene>
    <name evidence="10" type="ORF">Tco025E_03097</name>
</gene>
<comment type="subcellular location">
    <subcellularLocation>
        <location evidence="1">Membrane</location>
        <topology evidence="1">Single-pass type I membrane protein</topology>
    </subcellularLocation>
</comment>
<evidence type="ECO:0000259" key="9">
    <source>
        <dbReference type="SMART" id="SM01190"/>
    </source>
</evidence>
<dbReference type="Proteomes" id="UP000284403">
    <property type="component" value="Unassembled WGS sequence"/>
</dbReference>
<evidence type="ECO:0000256" key="8">
    <source>
        <dbReference type="SAM" id="SignalP"/>
    </source>
</evidence>
<dbReference type="OrthoDB" id="1929172at2759"/>
<feature type="chain" id="PRO_5019280973" evidence="8">
    <location>
        <begin position="26"/>
        <end position="247"/>
    </location>
</feature>
<dbReference type="GO" id="GO:0016020">
    <property type="term" value="C:membrane"/>
    <property type="evidence" value="ECO:0007669"/>
    <property type="project" value="UniProtKB-SubCell"/>
</dbReference>
<evidence type="ECO:0000256" key="2">
    <source>
        <dbReference type="ARBA" id="ARBA00007104"/>
    </source>
</evidence>
<dbReference type="SMART" id="SM01190">
    <property type="entry name" value="EMP24_GP25L"/>
    <property type="match status" value="1"/>
</dbReference>
<evidence type="ECO:0000256" key="1">
    <source>
        <dbReference type="ARBA" id="ARBA00004479"/>
    </source>
</evidence>
<accession>A0A422PYB2</accession>
<keyword evidence="3 7" id="KW-0812">Transmembrane</keyword>
<dbReference type="Pfam" id="PF01105">
    <property type="entry name" value="EMP24_GP25L"/>
    <property type="match status" value="1"/>
</dbReference>
<evidence type="ECO:0000256" key="5">
    <source>
        <dbReference type="ARBA" id="ARBA00022989"/>
    </source>
</evidence>
<evidence type="ECO:0000313" key="11">
    <source>
        <dbReference type="Proteomes" id="UP000284403"/>
    </source>
</evidence>
<organism evidence="10 11">
    <name type="scientific">Trypanosoma conorhini</name>
    <dbReference type="NCBI Taxonomy" id="83891"/>
    <lineage>
        <taxon>Eukaryota</taxon>
        <taxon>Discoba</taxon>
        <taxon>Euglenozoa</taxon>
        <taxon>Kinetoplastea</taxon>
        <taxon>Metakinetoplastina</taxon>
        <taxon>Trypanosomatida</taxon>
        <taxon>Trypanosomatidae</taxon>
        <taxon>Trypanosoma</taxon>
    </lineage>
</organism>
<keyword evidence="5 7" id="KW-1133">Transmembrane helix</keyword>
<comment type="similarity">
    <text evidence="2">Belongs to the EMP24/GP25L family.</text>
</comment>
<keyword evidence="4 8" id="KW-0732">Signal</keyword>
<feature type="transmembrane region" description="Helical" evidence="7">
    <location>
        <begin position="215"/>
        <end position="237"/>
    </location>
</feature>
<dbReference type="EMBL" id="MKKU01000131">
    <property type="protein sequence ID" value="RNF22704.1"/>
    <property type="molecule type" value="Genomic_DNA"/>
</dbReference>
<proteinExistence type="inferred from homology"/>
<keyword evidence="6 7" id="KW-0472">Membrane</keyword>
<dbReference type="PANTHER" id="PTHR22811">
    <property type="entry name" value="TRANSMEMBRANE EMP24 DOMAIN-CONTAINING PROTEIN"/>
    <property type="match status" value="1"/>
</dbReference>
<feature type="domain" description="GOLD" evidence="9">
    <location>
        <begin position="26"/>
        <end position="242"/>
    </location>
</feature>
<keyword evidence="11" id="KW-1185">Reference proteome</keyword>